<feature type="region of interest" description="Disordered" evidence="3">
    <location>
        <begin position="3339"/>
        <end position="3368"/>
    </location>
</feature>
<feature type="compositionally biased region" description="Basic and acidic residues" evidence="3">
    <location>
        <begin position="3595"/>
        <end position="3625"/>
    </location>
</feature>
<feature type="compositionally biased region" description="Basic and acidic residues" evidence="3">
    <location>
        <begin position="2589"/>
        <end position="2603"/>
    </location>
</feature>
<dbReference type="GO" id="GO:0005737">
    <property type="term" value="C:cytoplasm"/>
    <property type="evidence" value="ECO:0007669"/>
    <property type="project" value="TreeGrafter"/>
</dbReference>
<feature type="region of interest" description="Disordered" evidence="3">
    <location>
        <begin position="2266"/>
        <end position="2285"/>
    </location>
</feature>
<gene>
    <name evidence="5" type="ORF">EOD39_2977</name>
</gene>
<feature type="compositionally biased region" description="Basic and acidic residues" evidence="3">
    <location>
        <begin position="3898"/>
        <end position="3909"/>
    </location>
</feature>
<dbReference type="Proteomes" id="UP000289886">
    <property type="component" value="Unassembled WGS sequence"/>
</dbReference>
<feature type="compositionally biased region" description="Basic and acidic residues" evidence="3">
    <location>
        <begin position="3686"/>
        <end position="3703"/>
    </location>
</feature>
<feature type="region of interest" description="Disordered" evidence="3">
    <location>
        <begin position="3585"/>
        <end position="3625"/>
    </location>
</feature>
<dbReference type="InterPro" id="IPR001478">
    <property type="entry name" value="PDZ"/>
</dbReference>
<dbReference type="SUPFAM" id="SSF50156">
    <property type="entry name" value="PDZ domain-like"/>
    <property type="match status" value="1"/>
</dbReference>
<keyword evidence="6" id="KW-1185">Reference proteome</keyword>
<feature type="region of interest" description="Disordered" evidence="3">
    <location>
        <begin position="1457"/>
        <end position="1477"/>
    </location>
</feature>
<dbReference type="InterPro" id="IPR036034">
    <property type="entry name" value="PDZ_sf"/>
</dbReference>
<feature type="compositionally biased region" description="Basic and acidic residues" evidence="3">
    <location>
        <begin position="2266"/>
        <end position="2275"/>
    </location>
</feature>
<dbReference type="InterPro" id="IPR052082">
    <property type="entry name" value="Myelin_sheath_structural"/>
</dbReference>
<dbReference type="GO" id="GO:0005634">
    <property type="term" value="C:nucleus"/>
    <property type="evidence" value="ECO:0007669"/>
    <property type="project" value="UniProtKB-SubCell"/>
</dbReference>
<feature type="compositionally biased region" description="Polar residues" evidence="3">
    <location>
        <begin position="3930"/>
        <end position="3947"/>
    </location>
</feature>
<feature type="compositionally biased region" description="Low complexity" evidence="3">
    <location>
        <begin position="3642"/>
        <end position="3660"/>
    </location>
</feature>
<feature type="compositionally biased region" description="Basic and acidic residues" evidence="3">
    <location>
        <begin position="3467"/>
        <end position="3476"/>
    </location>
</feature>
<name>A0A444TX32_ACIRT</name>
<accession>A0A444TX32</accession>
<feature type="compositionally biased region" description="Low complexity" evidence="3">
    <location>
        <begin position="2441"/>
        <end position="2459"/>
    </location>
</feature>
<dbReference type="SMART" id="SM00228">
    <property type="entry name" value="PDZ"/>
    <property type="match status" value="1"/>
</dbReference>
<sequence length="4005" mass="425528">MDVPVEGSLTQKEEVKLSELVEVVVETEPEAGATGFSVSGGGNKGIFVKDVLKDSPAAKALSLREGDQLLSARVYFENVKYEDALKILQCAENYKVSYLLKRTVPGANISVSPSKGSLDIKGPKAKMPKLSVKSITPMKKKKKKGKASVKLSGGTSLPAGAEFNVGGTPAKLELSPVDVEFAFPKFSKLKKTGKAATGGDMGLEAQPGAAIPWRKKRRIKFPRMRVKDAAMAQVDVSGETPGGSIAVTPSKGKLEMDVPEAKLKTKGKSPKFGIFFPKTKKAKVDVSLPKVDVDIKTPEAKFKPPRVELDISIPTGKADITVPKPELEGKEEVKFKSPKLELDFGLPSGKAEVPEVEIKGPAKDEIRLPKVRLDISLPAGKADVPKPEVSVKGPKVDIKGGIEAPDGKVKGEGFKIKMPKFGISSQTSDLEGPAVEWDLDVESPEGKLKMPKVKLPKIGISLPSDEFEGCVSAPRGEVDIEGPDGKHKGRLKMPSISIAAPNVDIDFSLPKGKAEMEADWKMPAAEGTVEAGMKSPGGSGATDYAEAKVSVPKADVKGPKAEVKVGKMEVELPDVKFKGPKMKMPSFGISSPKMKGEGSLPETEVLNESAEGKMKLPKIPSIDISLPVPDLDLNLPLGKGTGPGAEIKGDVDTRSRGSRERLDMKLKKPKIYFPKFGLSGKEKESGADIHISTPKVDVKEPKIDIQGIEIEGPSAKGAKINMPKIDLSLPKIKSPEAELDIHGMDIEGSRSKGGKITMPEIDLSLPKMKPPKVELDVHGIEVEGPSAKGAKISMPKIDLSLPKMKSPEAELDIHGMDIEGSGSKGGKITMPKIDLSLPKMKSPKVEFDVHGIEVEGPSAKGAKISMPKIDLSLPKMKSPEAELDSHGMDIEGSAAKGGKITMPKIDLSLPKMKSPKIELDVHAIEVEGPSAKGAKISMPKIDLSLPKMKSPDAELDIHGMDIEGSGSKGGKITMPNIDLSLPKMKSPEAELDVQGMDIEGSGFKGGKITVPKMDLSLPKIKFPEGDVSVPEGKIKVKGTKVEGDETDARLNMSSVKMPAIDIDMPKIDLDLGFLKTDAHVEGGGKVPEHPGAGGNFEGPDIHLKMPKISLPKFGIKGSEGDADVDLDLKGQVKPPKAEIKGTDIGDPKVKGPGITMSTFGITFGKGKEAEIDIKAPKGKRDISSPELETGIKPPKVKAALKGPGLEAEGIDAKLKLPTVKMPSFDISVPKLPDVNFDIKMPKGKAEASVEGDISGQSLSAKGPDIEIKMPKLPTFSKGKGEVEIEAPEIDVEGPDGKLTGPKLKKPTFGISFPKGKSGEACLEGELDVSRPTLKAPEVKVKAPKGKLEVTRPDVDIDMKGGKVKLPTVKLPSVDISSPKVDIDFGLPKAKGNDKEQIGLFKAEGDRPSSGASFDVPDVSLKMPKFSLPKFGGKAKAGAVDLEVPKAEVKVTPPKINVEGRAPSVESDVDGKAKGKEGKMKMPRIKMPSFGISKKEGEITVCCPEIDTRVKKGKVEIEAPEVELEGPEGKVKTQNKFAKFKMSSPKGKVPEAEAKVDTRFSGKGGFEAPDVTLKMPKMSMPKFGSKSANIDLGTPDADLEGKGKIKMPALEISLPAVKQPEVGLLPKAEVDVSEADIKGYEGDLKIPKMPTIDFSAPKIELDISFSKANMGASVDSDAGIKADIDKGFEGSDFKLKMPKISLPTFGISGSKEQDIELDMRGAKSDISNQAEIKTPELHISTPKATIDTPDYEIEDGDGKLKMPKIKMPKVDISLPKGKTGEADMSLTEGKVRIEEPDFDGDGESKFKLPSFGLPKFSSPTVKAPELDLEFNLGKPKHETEITGPHIKGPKIEGMGPHGDTEGEFKMKGPKIKMPKVEISGPVLKGADVEIDAGLPKAEKEKGKIEIKPPKIEGSIDISSKEIKGPKVKGTEFKIGMPKRKVEVDAGLEADMKKTDIDEEGAGGRFKIKMPKFGMSKGKVEAPELETSVDIEGGDSSFKMPQISLPDVGFSSSKGGDADAGVDISLPKAELDLKKDIKVEGPKAEGKIKVDAPEGHLKMPKFKMPSIGISVSKDQGEGEAEFTAKGNLEGKTKKHHFKMPGVEISATKVKADGQDGELGLVLPEDKEEIKLKMPKISMPSVGFSDSKDKEASVESITPEDDSKGEGFKIKMPKFGISSKTYDHEGPAVEADLDVEGPEGKLKMPKVKLPKIGISCPSGEFEGGTDVSAPRGEVDIEGPEGKRKGGLKMPSINIAAPKVDLDFSLSKGKDEADLKMPEPEGTAEASMKGPGVEIKMPKVTFPKFGGSGVTGDAESLPKGVGVGGKTKVDVKDQKVDIKAPKVEIKAPKVEIKAPEVEVGGPELDTDKKSKVKIPKFGIELPKLTEPQAEIDVSAPDAKVKVKGPEIKGKDSEVPSKSGETDGKYEGPKMPKVKKAVFVFVKPKTNGSSTSLSESEGSVGSAEAKIRMPKIKMKPTFGKSQSTTKGVKVKGEADGDEGEGKGEWKTKSGKIKLPKVNFSPGKTGSFDVTLNGSGGKKSEGSGPHVNGESEPTFQNGSQEDKAKFGKLKLPKIEFSSPYTKGAEGDAEMSMKPGKTEEPSGDDGEGKGMKFKSPKITFPGFKKKGKGEEEKPGTLVSSTARTEMALLESGDKITTESSAKPKVSIDFVSGRSKGEYTVESSASATCSESGGVPTLRGVQGVDEQKTEGKEKSPKFRLPKFSLSPRSKGILEISSEGSPQGSRDSLQQTRGAESSGGFKIQMPRLGFKTSQEVHTTEEQTVTVEEGGVVAAKSANIDLGTPDADLEGKGKIKMPALEISLPAVKQPEVGLLPKAEVDVSEADIKGYEGDLKIPKMPTIDFSAPKIELDISFSKANMGASVDSDAGIKADIDKGFEGSDFKLKMPKISLPTFGISGSKEQDIELDMRGAKSDISNQAEIKTPELHISTPKATIDTPDYEIEDGDGKLKMPKIKMPKVDISLPKGKTGEADMSLTEGKVRIEEPDFDGDGESKFKLPSFGLPKFSSPTVKAPELDLEFNLGKPKHETEITGPHIKGPKIEGMGPHGDTEGEFKMKGPKIKMPKVEISGPVLKGADVEIDAGLPKAEKEKGKIEIKPPKIEGSIDISSKEIKGPKVKGTEFKIGMPKRKVEVDAGLEADMKKTDIDEEGAGGRFKIKMPKFGMSKGKVEAPELETSVDIEGGDSSFKMPQISLPDVGFSSSKGGDADAGVDISLPKAELDLKKDIKVEGPKAEGKIKVDAPEGHLKMPKFKMPSIGISVSKDQGEGEAEFTAKGNLEGKTKKHHFKMPGVEISATKVKADGQDGELGLVLPEDKEEIKLKMPKISMPSVGFSDSKDKEASVESITPEDDSKGEGFKIKMPKFGISSKTYDHEGPAVEADLDVEGPEGKLKMPKVKLPKIGISCPSGEFEGGTDVSAPRGEVDIEGPEGKRKGGLKMPSINIAAPKVDLDFSLSKGKDEADLKMPEPEGTAEASMKGPGVEIKMPKVTFPKFGGSGVTGDAESLPKGVGVGGKTKVDVKDQKVDIKAPKVEIKAPKVEIKAPEVEVGGPELDTDKKSKVKIPKFGIELPKLTEPQAEIDVSAPDAKVKVKGPEIKGKDSEVPSKSGETDGKYEGPKMPKVKKAVFVFVKPKTNGSSTSLSESEGSVGSAEAKIRMPKIKMKPTFGKSQSTTKGVKVKGEADGDEGEGKGEWKTKSGKIKLPKVNFSPGKTGSFDVTLNGSGGKKSEGSGPHVNGESEPTFQNGSQEDKAKFGKLKLPKIEFSSPYTKGAEGDAEMSMKPGKTEEPSGDDGEGKGMKFKSPKITFPGFKKKGKGEEEKPGTLVSSTARTEMALLESGDKITTESSAKPKVSIDFVSGRSKGEYTVESSASATCSESGGVPTLRGVQGVDEQKTEGKEKSPKFRLPKFSLSPRSKGILEISSEGSPQGSRDSLQQTRGAESSGGFKIQMPRLGFKTSQEVHTTEEQTVTVEEGGVVVGSKTLKHTATASMTERSTTI</sequence>
<keyword evidence="2" id="KW-0539">Nucleus</keyword>
<feature type="compositionally biased region" description="Basic and acidic residues" evidence="3">
    <location>
        <begin position="647"/>
        <end position="659"/>
    </location>
</feature>
<dbReference type="PANTHER" id="PTHR23348">
    <property type="entry name" value="PERIAXIN/AHNAK"/>
    <property type="match status" value="1"/>
</dbReference>
<feature type="region of interest" description="Disordered" evidence="3">
    <location>
        <begin position="2441"/>
        <end position="2755"/>
    </location>
</feature>
<feature type="compositionally biased region" description="Polar residues" evidence="3">
    <location>
        <begin position="3874"/>
        <end position="3884"/>
    </location>
</feature>
<organism evidence="5 6">
    <name type="scientific">Acipenser ruthenus</name>
    <name type="common">Sterlet sturgeon</name>
    <dbReference type="NCBI Taxonomy" id="7906"/>
    <lineage>
        <taxon>Eukaryota</taxon>
        <taxon>Metazoa</taxon>
        <taxon>Chordata</taxon>
        <taxon>Craniata</taxon>
        <taxon>Vertebrata</taxon>
        <taxon>Euteleostomi</taxon>
        <taxon>Actinopterygii</taxon>
        <taxon>Chondrostei</taxon>
        <taxon>Acipenseriformes</taxon>
        <taxon>Acipenseridae</taxon>
        <taxon>Acipenser</taxon>
    </lineage>
</organism>
<feature type="domain" description="PDZ" evidence="4">
    <location>
        <begin position="22"/>
        <end position="89"/>
    </location>
</feature>
<evidence type="ECO:0000256" key="3">
    <source>
        <dbReference type="SAM" id="MobiDB-lite"/>
    </source>
</evidence>
<feature type="region of interest" description="Disordered" evidence="3">
    <location>
        <begin position="3411"/>
        <end position="3447"/>
    </location>
</feature>
<feature type="region of interest" description="Disordered" evidence="3">
    <location>
        <begin position="639"/>
        <end position="659"/>
    </location>
</feature>
<evidence type="ECO:0000256" key="2">
    <source>
        <dbReference type="ARBA" id="ARBA00023242"/>
    </source>
</evidence>
<evidence type="ECO:0000313" key="5">
    <source>
        <dbReference type="EMBL" id="RXM27501.1"/>
    </source>
</evidence>
<proteinExistence type="predicted"/>
<evidence type="ECO:0000256" key="1">
    <source>
        <dbReference type="ARBA" id="ARBA00004123"/>
    </source>
</evidence>
<dbReference type="CDD" id="cd00136">
    <property type="entry name" value="PDZ_canonical"/>
    <property type="match status" value="1"/>
</dbReference>
<dbReference type="GO" id="GO:0032287">
    <property type="term" value="P:peripheral nervous system myelin maintenance"/>
    <property type="evidence" value="ECO:0007669"/>
    <property type="project" value="TreeGrafter"/>
</dbReference>
<comment type="subcellular location">
    <subcellularLocation>
        <location evidence="1">Nucleus</location>
    </subcellularLocation>
</comment>
<feature type="region of interest" description="Disordered" evidence="3">
    <location>
        <begin position="2138"/>
        <end position="2167"/>
    </location>
</feature>
<evidence type="ECO:0000313" key="6">
    <source>
        <dbReference type="Proteomes" id="UP000289886"/>
    </source>
</evidence>
<feature type="region of interest" description="Disordered" evidence="3">
    <location>
        <begin position="1835"/>
        <end position="1855"/>
    </location>
</feature>
<evidence type="ECO:0000259" key="4">
    <source>
        <dbReference type="PROSITE" id="PS50106"/>
    </source>
</evidence>
<dbReference type="EMBL" id="SCEB01215819">
    <property type="protein sequence ID" value="RXM27501.1"/>
    <property type="molecule type" value="Genomic_DNA"/>
</dbReference>
<feature type="region of interest" description="Disordered" evidence="3">
    <location>
        <begin position="2384"/>
        <end position="2424"/>
    </location>
</feature>
<dbReference type="Pfam" id="PF00595">
    <property type="entry name" value="PDZ"/>
    <property type="match status" value="1"/>
</dbReference>
<feature type="compositionally biased region" description="Basic and acidic residues" evidence="3">
    <location>
        <begin position="2697"/>
        <end position="2708"/>
    </location>
</feature>
<feature type="region of interest" description="Disordered" evidence="3">
    <location>
        <begin position="3642"/>
        <end position="3960"/>
    </location>
</feature>
<feature type="region of interest" description="Disordered" evidence="3">
    <location>
        <begin position="3036"/>
        <end position="3056"/>
    </location>
</feature>
<feature type="compositionally biased region" description="Basic and acidic residues" evidence="3">
    <location>
        <begin position="2394"/>
        <end position="2424"/>
    </location>
</feature>
<feature type="region of interest" description="Disordered" evidence="3">
    <location>
        <begin position="3467"/>
        <end position="3489"/>
    </location>
</feature>
<dbReference type="PROSITE" id="PS50106">
    <property type="entry name" value="PDZ"/>
    <property type="match status" value="1"/>
</dbReference>
<feature type="compositionally biased region" description="Polar residues" evidence="3">
    <location>
        <begin position="3717"/>
        <end position="3728"/>
    </location>
</feature>
<feature type="compositionally biased region" description="Basic and acidic residues" evidence="3">
    <location>
        <begin position="1468"/>
        <end position="1477"/>
    </location>
</feature>
<feature type="compositionally biased region" description="Polar residues" evidence="3">
    <location>
        <begin position="2673"/>
        <end position="2683"/>
    </location>
</feature>
<dbReference type="PANTHER" id="PTHR23348:SF42">
    <property type="entry name" value="PERIAXIN"/>
    <property type="match status" value="1"/>
</dbReference>
<protein>
    <submittedName>
        <fullName evidence="5">Neuroblast differentiation-associated protein AHNAK</fullName>
    </submittedName>
</protein>
<dbReference type="GO" id="GO:0043484">
    <property type="term" value="P:regulation of RNA splicing"/>
    <property type="evidence" value="ECO:0007669"/>
    <property type="project" value="TreeGrafter"/>
</dbReference>
<feature type="compositionally biased region" description="Polar residues" evidence="3">
    <location>
        <begin position="2516"/>
        <end position="2527"/>
    </location>
</feature>
<feature type="region of interest" description="Disordered" evidence="3">
    <location>
        <begin position="2217"/>
        <end position="2245"/>
    </location>
</feature>
<feature type="compositionally biased region" description="Polar residues" evidence="3">
    <location>
        <begin position="2729"/>
        <end position="2746"/>
    </location>
</feature>
<reference evidence="5 6" key="1">
    <citation type="submission" date="2019-01" db="EMBL/GenBank/DDBJ databases">
        <title>Draft Genome and Complete Hox-Cluster Characterization of the Sterlet Sturgeon (Acipenser ruthenus).</title>
        <authorList>
            <person name="Wei Q."/>
        </authorList>
    </citation>
    <scope>NUCLEOTIDE SEQUENCE [LARGE SCALE GENOMIC DNA]</scope>
    <source>
        <strain evidence="5">WHYD16114868_AA</strain>
        <tissue evidence="5">Blood</tissue>
    </source>
</reference>
<feature type="compositionally biased region" description="Basic and acidic residues" evidence="3">
    <location>
        <begin position="3790"/>
        <end position="3804"/>
    </location>
</feature>
<comment type="caution">
    <text evidence="5">The sequence shown here is derived from an EMBL/GenBank/DDBJ whole genome shotgun (WGS) entry which is preliminary data.</text>
</comment>
<feature type="compositionally biased region" description="Basic and acidic residues" evidence="3">
    <location>
        <begin position="2485"/>
        <end position="2502"/>
    </location>
</feature>
<dbReference type="Gene3D" id="2.30.42.10">
    <property type="match status" value="1"/>
</dbReference>